<keyword evidence="4" id="KW-0081">Bacteriolytic enzyme</keyword>
<dbReference type="STRING" id="160454.RV10_GL001819"/>
<sequence>MEKKVLTRRELRQQKRRFTNNYHYLKKGSAVVGTALVTCSVAAPLFGVNEVEAVDNNNTVSASNVDKAAFINEIAKVVEPLAEKNDLFASVMMAQAIVESNWGQNSFAKAPYYNLFGFEGQYKGQSAMLDKEDFTEGAAVTSKKELKTYGSFKEAAQDYVEIMKTTEKDGQDLYFANSWKSNAGDYQTAAKALEGRFTQQPGYADALISAIEENDLTKYDTVAAVQPAIETPAPVAAAAPTSEPVTQYVVQSGDTVSSITSNFGITTEDFSVWNNLQDNVIYSGQSVIVGKGATATPTPAPAVDYTANVDVAPTPEQTPNVENLGTETPVLQETPVVPETQPVPEVPAKTDPAPTEDNTVTPDVTPAPDTTNQGEAPAADNNVAPDNTVNNGTEQVTPDTNQSNDATNNQQQVTPAPEQPATDQTQQGQANPTGEAIVQEAEKYVGTPYEWGGRTPDGFDCSGFTQYVYKQVTGQDIGAWTVPQESSGTQIAVDQAQQGDLLFWGDQGATYHVAISTGGDGYIHASQPGEDVKYGSTQYFTPDFGVRVNY</sequence>
<evidence type="ECO:0000256" key="1">
    <source>
        <dbReference type="ARBA" id="ARBA00007074"/>
    </source>
</evidence>
<reference evidence="14 15" key="1">
    <citation type="submission" date="2013-02" db="EMBL/GenBank/DDBJ databases">
        <title>The Genome Sequence of Enterococcus pallens BAA-351.</title>
        <authorList>
            <consortium name="The Broad Institute Genome Sequencing Platform"/>
            <consortium name="The Broad Institute Genome Sequencing Center for Infectious Disease"/>
            <person name="Earl A.M."/>
            <person name="Gilmore M.S."/>
            <person name="Lebreton F."/>
            <person name="Walker B."/>
            <person name="Young S.K."/>
            <person name="Zeng Q."/>
            <person name="Gargeya S."/>
            <person name="Fitzgerald M."/>
            <person name="Haas B."/>
            <person name="Abouelleil A."/>
            <person name="Alvarado L."/>
            <person name="Arachchi H.M."/>
            <person name="Berlin A.M."/>
            <person name="Chapman S.B."/>
            <person name="Dewar J."/>
            <person name="Goldberg J."/>
            <person name="Griggs A."/>
            <person name="Gujja S."/>
            <person name="Hansen M."/>
            <person name="Howarth C."/>
            <person name="Imamovic A."/>
            <person name="Larimer J."/>
            <person name="McCowan C."/>
            <person name="Murphy C."/>
            <person name="Neiman D."/>
            <person name="Pearson M."/>
            <person name="Priest M."/>
            <person name="Roberts A."/>
            <person name="Saif S."/>
            <person name="Shea T."/>
            <person name="Sisk P."/>
            <person name="Sykes S."/>
            <person name="Wortman J."/>
            <person name="Nusbaum C."/>
            <person name="Birren B."/>
        </authorList>
    </citation>
    <scope>NUCLEOTIDE SEQUENCE [LARGE SCALE GENOMIC DNA]</scope>
    <source>
        <strain evidence="14 15">ATCC BAA-351</strain>
    </source>
</reference>
<protein>
    <recommendedName>
        <fullName evidence="10">Peptidoglycan hydrolase</fullName>
    </recommendedName>
</protein>
<evidence type="ECO:0000256" key="8">
    <source>
        <dbReference type="ARBA" id="ARBA00022801"/>
    </source>
</evidence>
<dbReference type="Gene3D" id="3.10.350.10">
    <property type="entry name" value="LysM domain"/>
    <property type="match status" value="1"/>
</dbReference>
<dbReference type="InterPro" id="IPR000064">
    <property type="entry name" value="NLP_P60_dom"/>
</dbReference>
<dbReference type="Pfam" id="PF01476">
    <property type="entry name" value="LysM"/>
    <property type="match status" value="1"/>
</dbReference>
<feature type="compositionally biased region" description="Polar residues" evidence="11">
    <location>
        <begin position="421"/>
        <end position="432"/>
    </location>
</feature>
<evidence type="ECO:0000259" key="13">
    <source>
        <dbReference type="PROSITE" id="PS51935"/>
    </source>
</evidence>
<dbReference type="EMBL" id="AJAQ01000015">
    <property type="protein sequence ID" value="EOH94386.1"/>
    <property type="molecule type" value="Genomic_DNA"/>
</dbReference>
<keyword evidence="6" id="KW-0732">Signal</keyword>
<feature type="compositionally biased region" description="Low complexity" evidence="11">
    <location>
        <begin position="357"/>
        <end position="391"/>
    </location>
</feature>
<name>R2SNH6_9ENTE</name>
<evidence type="ECO:0000256" key="6">
    <source>
        <dbReference type="ARBA" id="ARBA00022729"/>
    </source>
</evidence>
<comment type="caution">
    <text evidence="14">The sequence shown here is derived from an EMBL/GenBank/DDBJ whole genome shotgun (WGS) entry which is preliminary data.</text>
</comment>
<evidence type="ECO:0000259" key="12">
    <source>
        <dbReference type="PROSITE" id="PS51782"/>
    </source>
</evidence>
<dbReference type="InterPro" id="IPR036779">
    <property type="entry name" value="LysM_dom_sf"/>
</dbReference>
<dbReference type="SMART" id="SM00047">
    <property type="entry name" value="LYZ2"/>
    <property type="match status" value="1"/>
</dbReference>
<accession>R2SNH6</accession>
<dbReference type="SUPFAM" id="SSF54106">
    <property type="entry name" value="LysM domain"/>
    <property type="match status" value="1"/>
</dbReference>
<gene>
    <name evidence="14" type="ORF">UAU_02121</name>
</gene>
<dbReference type="InterPro" id="IPR002901">
    <property type="entry name" value="MGlyc_endo_b_GlcNAc-like_dom"/>
</dbReference>
<dbReference type="HOGENOM" id="CLU_494981_0_0_9"/>
<dbReference type="AlphaFoldDB" id="R2SNH6"/>
<dbReference type="SMART" id="SM00257">
    <property type="entry name" value="LysM"/>
    <property type="match status" value="1"/>
</dbReference>
<evidence type="ECO:0000256" key="7">
    <source>
        <dbReference type="ARBA" id="ARBA00022737"/>
    </source>
</evidence>
<dbReference type="GO" id="GO:0042742">
    <property type="term" value="P:defense response to bacterium"/>
    <property type="evidence" value="ECO:0007669"/>
    <property type="project" value="UniProtKB-KW"/>
</dbReference>
<comment type="similarity">
    <text evidence="1">Belongs to the peptidase C40 family.</text>
</comment>
<dbReference type="eggNOG" id="COG1705">
    <property type="taxonomic scope" value="Bacteria"/>
</dbReference>
<keyword evidence="7" id="KW-0677">Repeat</keyword>
<organism evidence="14 15">
    <name type="scientific">Enterococcus pallens ATCC BAA-351</name>
    <dbReference type="NCBI Taxonomy" id="1158607"/>
    <lineage>
        <taxon>Bacteria</taxon>
        <taxon>Bacillati</taxon>
        <taxon>Bacillota</taxon>
        <taxon>Bacilli</taxon>
        <taxon>Lactobacillales</taxon>
        <taxon>Enterococcaceae</taxon>
        <taxon>Enterococcus</taxon>
    </lineage>
</organism>
<dbReference type="RefSeq" id="WP_010757112.1">
    <property type="nucleotide sequence ID" value="NZ_ASWD01000001.1"/>
</dbReference>
<evidence type="ECO:0000256" key="10">
    <source>
        <dbReference type="ARBA" id="ARBA00032108"/>
    </source>
</evidence>
<feature type="region of interest" description="Disordered" evidence="11">
    <location>
        <begin position="311"/>
        <end position="433"/>
    </location>
</feature>
<keyword evidence="5" id="KW-0645">Protease</keyword>
<dbReference type="eggNOG" id="COG0791">
    <property type="taxonomic scope" value="Bacteria"/>
</dbReference>
<comment type="similarity">
    <text evidence="2">Belongs to the glycosyl hydrolase 73 family.</text>
</comment>
<feature type="compositionally biased region" description="Low complexity" evidence="11">
    <location>
        <begin position="332"/>
        <end position="347"/>
    </location>
</feature>
<dbReference type="PROSITE" id="PS51782">
    <property type="entry name" value="LYSM"/>
    <property type="match status" value="1"/>
</dbReference>
<feature type="compositionally biased region" description="Polar residues" evidence="11">
    <location>
        <begin position="315"/>
        <end position="331"/>
    </location>
</feature>
<evidence type="ECO:0000313" key="14">
    <source>
        <dbReference type="EMBL" id="EOH94386.1"/>
    </source>
</evidence>
<dbReference type="Proteomes" id="UP000013782">
    <property type="component" value="Unassembled WGS sequence"/>
</dbReference>
<evidence type="ECO:0000256" key="9">
    <source>
        <dbReference type="ARBA" id="ARBA00022807"/>
    </source>
</evidence>
<dbReference type="GO" id="GO:0006508">
    <property type="term" value="P:proteolysis"/>
    <property type="evidence" value="ECO:0007669"/>
    <property type="project" value="UniProtKB-KW"/>
</dbReference>
<proteinExistence type="inferred from homology"/>
<dbReference type="GO" id="GO:0031640">
    <property type="term" value="P:killing of cells of another organism"/>
    <property type="evidence" value="ECO:0007669"/>
    <property type="project" value="UniProtKB-KW"/>
</dbReference>
<evidence type="ECO:0000256" key="4">
    <source>
        <dbReference type="ARBA" id="ARBA00022638"/>
    </source>
</evidence>
<dbReference type="OrthoDB" id="1654978at2"/>
<dbReference type="InterPro" id="IPR018392">
    <property type="entry name" value="LysM"/>
</dbReference>
<dbReference type="CDD" id="cd00118">
    <property type="entry name" value="LysM"/>
    <property type="match status" value="1"/>
</dbReference>
<dbReference type="PROSITE" id="PS51935">
    <property type="entry name" value="NLPC_P60"/>
    <property type="match status" value="1"/>
</dbReference>
<evidence type="ECO:0000256" key="11">
    <source>
        <dbReference type="SAM" id="MobiDB-lite"/>
    </source>
</evidence>
<dbReference type="PANTHER" id="PTHR47053">
    <property type="entry name" value="MUREIN DD-ENDOPEPTIDASE MEPH-RELATED"/>
    <property type="match status" value="1"/>
</dbReference>
<dbReference type="Gene3D" id="1.10.530.10">
    <property type="match status" value="1"/>
</dbReference>
<evidence type="ECO:0000256" key="2">
    <source>
        <dbReference type="ARBA" id="ARBA00010266"/>
    </source>
</evidence>
<keyword evidence="15" id="KW-1185">Reference proteome</keyword>
<keyword evidence="9" id="KW-0788">Thiol protease</keyword>
<evidence type="ECO:0000256" key="5">
    <source>
        <dbReference type="ARBA" id="ARBA00022670"/>
    </source>
</evidence>
<keyword evidence="3" id="KW-0929">Antimicrobial</keyword>
<dbReference type="Gene3D" id="4.10.80.30">
    <property type="entry name" value="DNA polymerase, domain 6"/>
    <property type="match status" value="1"/>
</dbReference>
<dbReference type="GO" id="GO:0008234">
    <property type="term" value="F:cysteine-type peptidase activity"/>
    <property type="evidence" value="ECO:0007669"/>
    <property type="project" value="UniProtKB-KW"/>
</dbReference>
<feature type="compositionally biased region" description="Polar residues" evidence="11">
    <location>
        <begin position="392"/>
        <end position="414"/>
    </location>
</feature>
<evidence type="ECO:0000313" key="15">
    <source>
        <dbReference type="Proteomes" id="UP000013782"/>
    </source>
</evidence>
<feature type="domain" description="LysM" evidence="12">
    <location>
        <begin position="246"/>
        <end position="289"/>
    </location>
</feature>
<dbReference type="PATRIC" id="fig|1158607.3.peg.2094"/>
<dbReference type="Pfam" id="PF01832">
    <property type="entry name" value="Glucosaminidase"/>
    <property type="match status" value="1"/>
</dbReference>
<dbReference type="PANTHER" id="PTHR47053:SF1">
    <property type="entry name" value="MUREIN DD-ENDOPEPTIDASE MEPH-RELATED"/>
    <property type="match status" value="1"/>
</dbReference>
<dbReference type="InterPro" id="IPR051202">
    <property type="entry name" value="Peptidase_C40"/>
</dbReference>
<dbReference type="GO" id="GO:0004040">
    <property type="term" value="F:amidase activity"/>
    <property type="evidence" value="ECO:0007669"/>
    <property type="project" value="InterPro"/>
</dbReference>
<keyword evidence="8" id="KW-0378">Hydrolase</keyword>
<evidence type="ECO:0000256" key="3">
    <source>
        <dbReference type="ARBA" id="ARBA00022529"/>
    </source>
</evidence>
<feature type="domain" description="NlpC/P60" evidence="13">
    <location>
        <begin position="431"/>
        <end position="550"/>
    </location>
</feature>
<dbReference type="InterPro" id="IPR038765">
    <property type="entry name" value="Papain-like_cys_pep_sf"/>
</dbReference>
<dbReference type="Gene3D" id="3.90.1720.10">
    <property type="entry name" value="endopeptidase domain like (from Nostoc punctiforme)"/>
    <property type="match status" value="1"/>
</dbReference>
<dbReference type="Pfam" id="PF00877">
    <property type="entry name" value="NLPC_P60"/>
    <property type="match status" value="1"/>
</dbReference>
<dbReference type="SUPFAM" id="SSF54001">
    <property type="entry name" value="Cysteine proteinases"/>
    <property type="match status" value="1"/>
</dbReference>